<organism evidence="2 3">
    <name type="scientific">Dyella marensis</name>
    <dbReference type="NCBI Taxonomy" id="500610"/>
    <lineage>
        <taxon>Bacteria</taxon>
        <taxon>Pseudomonadati</taxon>
        <taxon>Pseudomonadota</taxon>
        <taxon>Gammaproteobacteria</taxon>
        <taxon>Lysobacterales</taxon>
        <taxon>Rhodanobacteraceae</taxon>
        <taxon>Dyella</taxon>
    </lineage>
</organism>
<dbReference type="STRING" id="500610.SAMN02799615_01358"/>
<feature type="transmembrane region" description="Helical" evidence="1">
    <location>
        <begin position="144"/>
        <end position="162"/>
    </location>
</feature>
<protein>
    <submittedName>
        <fullName evidence="2">Paraquat-inducible protein A</fullName>
    </submittedName>
</protein>
<dbReference type="Gene3D" id="2.30.30.380">
    <property type="entry name" value="Zn-finger domain of Sec23/24"/>
    <property type="match status" value="1"/>
</dbReference>
<dbReference type="EMBL" id="FONH01000003">
    <property type="protein sequence ID" value="SFE63153.1"/>
    <property type="molecule type" value="Genomic_DNA"/>
</dbReference>
<evidence type="ECO:0000256" key="1">
    <source>
        <dbReference type="SAM" id="Phobius"/>
    </source>
</evidence>
<feature type="transmembrane region" description="Helical" evidence="1">
    <location>
        <begin position="48"/>
        <end position="72"/>
    </location>
</feature>
<dbReference type="RefSeq" id="WP_026636117.1">
    <property type="nucleotide sequence ID" value="NZ_FONH01000003.1"/>
</dbReference>
<evidence type="ECO:0000313" key="2">
    <source>
        <dbReference type="EMBL" id="SFE63153.1"/>
    </source>
</evidence>
<feature type="transmembrane region" description="Helical" evidence="1">
    <location>
        <begin position="92"/>
        <end position="123"/>
    </location>
</feature>
<sequence>MRTHPSLIVCPHCDAVYRRPALAAGQVARCGECDAVLHRAARLDMNGWTALTLAAAILFVLANAFPVISVGMQPFRNDATLWQATASLVHGAWAPLALPGVAVAIVAPSVQIALLGWVLLFAWHGRRAPGFRLAMKALDWLRPWSMLDVALLGVAVAAIKLAGMAEVAIGPGLWAMAALIGVTAVTAKGDPRWLWEATE</sequence>
<proteinExistence type="predicted"/>
<accession>A0A1I2C5Q9</accession>
<keyword evidence="3" id="KW-1185">Reference proteome</keyword>
<gene>
    <name evidence="2" type="ORF">SAMN02799615_01358</name>
</gene>
<keyword evidence="1" id="KW-0812">Transmembrane</keyword>
<dbReference type="AlphaFoldDB" id="A0A1I2C5Q9"/>
<feature type="transmembrane region" description="Helical" evidence="1">
    <location>
        <begin position="168"/>
        <end position="187"/>
    </location>
</feature>
<keyword evidence="1" id="KW-1133">Transmembrane helix</keyword>
<dbReference type="InterPro" id="IPR007498">
    <property type="entry name" value="PqiA-like"/>
</dbReference>
<dbReference type="Proteomes" id="UP000199477">
    <property type="component" value="Unassembled WGS sequence"/>
</dbReference>
<reference evidence="3" key="1">
    <citation type="submission" date="2016-10" db="EMBL/GenBank/DDBJ databases">
        <authorList>
            <person name="Varghese N."/>
            <person name="Submissions S."/>
        </authorList>
    </citation>
    <scope>NUCLEOTIDE SEQUENCE [LARGE SCALE GENOMIC DNA]</scope>
    <source>
        <strain evidence="3">UNC178MFTsu3.1</strain>
    </source>
</reference>
<keyword evidence="1" id="KW-0472">Membrane</keyword>
<name>A0A1I2C5Q9_9GAMM</name>
<dbReference type="Pfam" id="PF04403">
    <property type="entry name" value="PqiA"/>
    <property type="match status" value="1"/>
</dbReference>
<evidence type="ECO:0000313" key="3">
    <source>
        <dbReference type="Proteomes" id="UP000199477"/>
    </source>
</evidence>